<feature type="transmembrane region" description="Helical" evidence="5">
    <location>
        <begin position="137"/>
        <end position="158"/>
    </location>
</feature>
<feature type="transmembrane region" description="Helical" evidence="5">
    <location>
        <begin position="380"/>
        <end position="401"/>
    </location>
</feature>
<name>A0A6V1T5B1_HETAK</name>
<dbReference type="PANTHER" id="PTHR14255">
    <property type="entry name" value="CEREBLON"/>
    <property type="match status" value="1"/>
</dbReference>
<evidence type="ECO:0000256" key="1">
    <source>
        <dbReference type="ARBA" id="ARBA00004141"/>
    </source>
</evidence>
<feature type="transmembrane region" description="Helical" evidence="5">
    <location>
        <begin position="328"/>
        <end position="347"/>
    </location>
</feature>
<feature type="transmembrane region" description="Helical" evidence="5">
    <location>
        <begin position="421"/>
        <end position="441"/>
    </location>
</feature>
<keyword evidence="3 5" id="KW-1133">Transmembrane helix</keyword>
<dbReference type="EMBL" id="HBIU01038390">
    <property type="protein sequence ID" value="CAE0638769.1"/>
    <property type="molecule type" value="Transcribed_RNA"/>
</dbReference>
<feature type="transmembrane region" description="Helical" evidence="5">
    <location>
        <begin position="99"/>
        <end position="131"/>
    </location>
</feature>
<sequence length="537" mass="56783">MSLSQLFSKIMGSKSSQLSVLYLSCTIAIVAILCNHSAMGDKLTQEQEIMLDSDASDLGMAAEPLIPLESEDPGFSNMDKGDYDPSAHKDLLPLDGTDFLGVFLSSIGLMIAAGGGIGGGGILVPLYILVLGFSPKYAIPLSNITIFGGAITNTILNIPKRHPVADRPLVDWDLIMIMEPLTIAGAIAGSFVNKVLPDWILAICLILLLGATSYKTITKGVSTYKKETKALAAAASTKESELSVVAKEIEETEETEGLLEETRAEDAEAGGAEAVEPELQKLYDEERATPMHHVYLLTGMFLVIVAANLLKGGGAFPSPLGIECGTLSFWGMTLFILGVVVSVSLIARKQLIERYYKKKELGYKYVEGDIEWDEKATIKYPCLCFFAGFFAGMFGVGGGIVKGPLMLEMGVAPAVASATSAVMILYTSFSAATSFVVFGLLRYDYGFMLFVVGIICTAVGQVGVNYLVKKSGRGSYIIMSIGAVVALSTAMMGLQSAMAFVNGTMGSGGGICSGGGGASHRRALMGMAEAFLCGEAY</sequence>
<dbReference type="AlphaFoldDB" id="A0A6V1T5B1"/>
<dbReference type="PANTHER" id="PTHR14255:SF3">
    <property type="entry name" value="SULFITE EXPORTER TAUE_SAFE FAMILY PROTEIN 5-RELATED"/>
    <property type="match status" value="1"/>
</dbReference>
<dbReference type="GO" id="GO:0016567">
    <property type="term" value="P:protein ubiquitination"/>
    <property type="evidence" value="ECO:0007669"/>
    <property type="project" value="TreeGrafter"/>
</dbReference>
<feature type="transmembrane region" description="Helical" evidence="5">
    <location>
        <begin position="294"/>
        <end position="316"/>
    </location>
</feature>
<evidence type="ECO:0000256" key="4">
    <source>
        <dbReference type="ARBA" id="ARBA00023136"/>
    </source>
</evidence>
<proteinExistence type="predicted"/>
<feature type="transmembrane region" description="Helical" evidence="5">
    <location>
        <begin position="448"/>
        <end position="468"/>
    </location>
</feature>
<evidence type="ECO:0000256" key="3">
    <source>
        <dbReference type="ARBA" id="ARBA00022989"/>
    </source>
</evidence>
<keyword evidence="4 5" id="KW-0472">Membrane</keyword>
<gene>
    <name evidence="6" type="ORF">HAKA00212_LOCUS17554</name>
</gene>
<feature type="transmembrane region" description="Helical" evidence="5">
    <location>
        <begin position="20"/>
        <end position="38"/>
    </location>
</feature>
<feature type="transmembrane region" description="Helical" evidence="5">
    <location>
        <begin position="474"/>
        <end position="494"/>
    </location>
</feature>
<protein>
    <submittedName>
        <fullName evidence="6">Uncharacterized protein</fullName>
    </submittedName>
</protein>
<feature type="transmembrane region" description="Helical" evidence="5">
    <location>
        <begin position="199"/>
        <end position="217"/>
    </location>
</feature>
<dbReference type="Pfam" id="PF01925">
    <property type="entry name" value="TauE"/>
    <property type="match status" value="2"/>
</dbReference>
<comment type="subcellular location">
    <subcellularLocation>
        <location evidence="1">Membrane</location>
        <topology evidence="1">Multi-pass membrane protein</topology>
    </subcellularLocation>
</comment>
<evidence type="ECO:0000256" key="5">
    <source>
        <dbReference type="SAM" id="Phobius"/>
    </source>
</evidence>
<accession>A0A6V1T5B1</accession>
<organism evidence="6">
    <name type="scientific">Heterosigma akashiwo</name>
    <name type="common">Chromophytic alga</name>
    <name type="synonym">Heterosigma carterae</name>
    <dbReference type="NCBI Taxonomy" id="2829"/>
    <lineage>
        <taxon>Eukaryota</taxon>
        <taxon>Sar</taxon>
        <taxon>Stramenopiles</taxon>
        <taxon>Ochrophyta</taxon>
        <taxon>Raphidophyceae</taxon>
        <taxon>Chattonellales</taxon>
        <taxon>Chattonellaceae</taxon>
        <taxon>Heterosigma</taxon>
    </lineage>
</organism>
<reference evidence="6" key="1">
    <citation type="submission" date="2021-01" db="EMBL/GenBank/DDBJ databases">
        <authorList>
            <person name="Corre E."/>
            <person name="Pelletier E."/>
            <person name="Niang G."/>
            <person name="Scheremetjew M."/>
            <person name="Finn R."/>
            <person name="Kale V."/>
            <person name="Holt S."/>
            <person name="Cochrane G."/>
            <person name="Meng A."/>
            <person name="Brown T."/>
            <person name="Cohen L."/>
        </authorList>
    </citation>
    <scope>NUCLEOTIDE SEQUENCE</scope>
    <source>
        <strain evidence="6">CCMP3107</strain>
    </source>
</reference>
<dbReference type="GO" id="GO:0031464">
    <property type="term" value="C:Cul4A-RING E3 ubiquitin ligase complex"/>
    <property type="evidence" value="ECO:0007669"/>
    <property type="project" value="TreeGrafter"/>
</dbReference>
<dbReference type="GO" id="GO:0016020">
    <property type="term" value="C:membrane"/>
    <property type="evidence" value="ECO:0007669"/>
    <property type="project" value="UniProtKB-SubCell"/>
</dbReference>
<evidence type="ECO:0000313" key="6">
    <source>
        <dbReference type="EMBL" id="CAE0638769.1"/>
    </source>
</evidence>
<dbReference type="InterPro" id="IPR002781">
    <property type="entry name" value="TM_pro_TauE-like"/>
</dbReference>
<evidence type="ECO:0000256" key="2">
    <source>
        <dbReference type="ARBA" id="ARBA00022692"/>
    </source>
</evidence>
<keyword evidence="2 5" id="KW-0812">Transmembrane</keyword>